<evidence type="ECO:0000256" key="2">
    <source>
        <dbReference type="ARBA" id="ARBA00004162"/>
    </source>
</evidence>
<keyword evidence="13 17" id="KW-1015">Disulfide bond</keyword>
<dbReference type="Proteomes" id="UP000288216">
    <property type="component" value="Unassembled WGS sequence"/>
</dbReference>
<protein>
    <recommendedName>
        <fullName evidence="18">EGF-like domain-containing protein</fullName>
    </recommendedName>
</protein>
<feature type="domain" description="EGF-like" evidence="18">
    <location>
        <begin position="159"/>
        <end position="190"/>
    </location>
</feature>
<evidence type="ECO:0000256" key="17">
    <source>
        <dbReference type="PROSITE-ProRule" id="PRU00076"/>
    </source>
</evidence>
<evidence type="ECO:0000256" key="1">
    <source>
        <dbReference type="ARBA" id="ARBA00004123"/>
    </source>
</evidence>
<dbReference type="FunFam" id="2.10.25.10:FF:000021">
    <property type="entry name" value="Teneurin transmembrane protein 2"/>
    <property type="match status" value="2"/>
</dbReference>
<dbReference type="PROSITE" id="PS50026">
    <property type="entry name" value="EGF_3"/>
    <property type="match status" value="3"/>
</dbReference>
<keyword evidence="8 17" id="KW-0245">EGF-like domain</keyword>
<evidence type="ECO:0000256" key="14">
    <source>
        <dbReference type="ARBA" id="ARBA00023180"/>
    </source>
</evidence>
<dbReference type="PROSITE" id="PS00022">
    <property type="entry name" value="EGF_1"/>
    <property type="match status" value="4"/>
</dbReference>
<dbReference type="Pfam" id="PF25020">
    <property type="entry name" value="TTR_TEN1-4"/>
    <property type="match status" value="1"/>
</dbReference>
<dbReference type="GO" id="GO:0043005">
    <property type="term" value="C:neuron projection"/>
    <property type="evidence" value="ECO:0007669"/>
    <property type="project" value="TreeGrafter"/>
</dbReference>
<evidence type="ECO:0000256" key="3">
    <source>
        <dbReference type="ARBA" id="ARBA00004316"/>
    </source>
</evidence>
<dbReference type="GO" id="GO:0042803">
    <property type="term" value="F:protein homodimerization activity"/>
    <property type="evidence" value="ECO:0007669"/>
    <property type="project" value="TreeGrafter"/>
</dbReference>
<evidence type="ECO:0000256" key="15">
    <source>
        <dbReference type="ARBA" id="ARBA00023242"/>
    </source>
</evidence>
<evidence type="ECO:0000256" key="16">
    <source>
        <dbReference type="ARBA" id="ARBA00023273"/>
    </source>
</evidence>
<feature type="disulfide bond" evidence="17">
    <location>
        <begin position="180"/>
        <end position="189"/>
    </location>
</feature>
<dbReference type="Pfam" id="PF25024">
    <property type="entry name" value="EGF_TEN"/>
    <property type="match status" value="1"/>
</dbReference>
<dbReference type="Gene3D" id="2.180.10.10">
    <property type="entry name" value="RHS repeat-associated core"/>
    <property type="match status" value="1"/>
</dbReference>
<feature type="disulfide bond" evidence="17">
    <location>
        <begin position="357"/>
        <end position="367"/>
    </location>
</feature>
<dbReference type="EMBL" id="BFAA01000870">
    <property type="protein sequence ID" value="GCB74152.1"/>
    <property type="molecule type" value="Genomic_DNA"/>
</dbReference>
<dbReference type="GO" id="GO:0048666">
    <property type="term" value="P:neuron development"/>
    <property type="evidence" value="ECO:0007669"/>
    <property type="project" value="TreeGrafter"/>
</dbReference>
<dbReference type="SUPFAM" id="SSF101898">
    <property type="entry name" value="NHL repeat"/>
    <property type="match status" value="1"/>
</dbReference>
<dbReference type="Gene3D" id="2.60.120.260">
    <property type="entry name" value="Galactose-binding domain-like"/>
    <property type="match status" value="1"/>
</dbReference>
<dbReference type="FunFam" id="2.180.10.10:FF:000019">
    <property type="entry name" value="Teneurin transmembrane protein 1"/>
    <property type="match status" value="1"/>
</dbReference>
<dbReference type="CDD" id="cd00054">
    <property type="entry name" value="EGF_CA"/>
    <property type="match status" value="2"/>
</dbReference>
<comment type="subcellular location">
    <subcellularLocation>
        <location evidence="2">Cell membrane</location>
        <topology evidence="2">Single-pass membrane protein</topology>
    </subcellularLocation>
    <subcellularLocation>
        <location evidence="3">Cell projection</location>
    </subcellularLocation>
    <subcellularLocation>
        <location evidence="4">Cytoplasm</location>
    </subcellularLocation>
    <subcellularLocation>
        <location evidence="1">Nucleus</location>
    </subcellularLocation>
</comment>
<evidence type="ECO:0000256" key="9">
    <source>
        <dbReference type="ARBA" id="ARBA00022692"/>
    </source>
</evidence>
<evidence type="ECO:0000256" key="11">
    <source>
        <dbReference type="ARBA" id="ARBA00022989"/>
    </source>
</evidence>
<keyword evidence="10" id="KW-0677">Repeat</keyword>
<evidence type="ECO:0000256" key="10">
    <source>
        <dbReference type="ARBA" id="ARBA00022737"/>
    </source>
</evidence>
<dbReference type="InterPro" id="IPR057627">
    <property type="entry name" value="FN-plug_TEN1-4"/>
</dbReference>
<keyword evidence="9" id="KW-0812">Transmembrane</keyword>
<sequence>GGKGSDKDDMKGGLGGKSVNVFQRGRAIDTGEVDIGMQVMQTIPPGLFWRLQVTTEHSLYLKFNVSLAKDALLGIYGRRNLPPTHTQFDFVKLLDGKQLIKQETKAPDKSKHTPRNLILMALQEAGFIEYMDPGTWHLAFYNDGKKMEQVFVLTSVIESMDECSTNCNGNGECISGHCHCFPGFLGPDCARDSCPVLCSANGQYEKGHCLCHSEWKGPECDVPGDQCIDPTCQGHGTCVGGLCICVPGYRGESCEEEDCFDPTCSGHGVCVQTECHCAAGWGGLQCEVPAAVCHEQCTGHGTLLPETNTCNCDHNWTGSDCSAEICEVDCGKHGICLDGICHCEKGWGSLTCDQHECHPRCIEHGKCKDGKCQCSPGWEGEHCTVAQHLDNVVKGQLCQGSPDPLDLIQQSQLPFPLHPPRRFYDRIKFLVGKDNTHVLPSDGLFDNSRVCVIRGQVTAVDETPLVGVNISFLHHLDYGYTISRQDGSFDLVAIGGISVTLIFERAPFITENRTLWLPWNRFVVVDKVIMKGIGSKAPFCDTSSFATLNPIVLSSPLTMFTGSCPERGPAIPEIQVVQEEIAIPASFVKLSYLSSRAPGYKSLLRIIMTHAFIPTGLIKVHLMIAIEGRLFQKWFPAGPDLASTFTWNKTDVYGQKVSGLTEAEVSVGYEYETCPDLILWEKRTTILQGFEKDASKLGGWSLDKHHVLNIQSGILHKGNGENQFISQQPLVITSIMGNGRQRSVACPNCNSLAHDNKLYAPVAVACGPDGSVYIGDFNFVRRIFPSGNAINILELRNRDMRHSHSPAHKYYLAVDPVSGLLYLSDTSSRKVYRVKSLVQTKDLLRNSQVVAGTGDQCLPFDQNHCGDGGKAFEASLTSPRGIAVDKYGFIFFVDGTTIRKVDQDGVITTIIGSNGLTSTQPLSCESVMDISQVRLEWPTDLAVNPIDNSLYVLDNNIVLQVSETSRVRIVAGRPIHCQVPGINHFPMSKVAVHSTLESARAVAVSHSGVLYIAETDERKINRIQQVTTNGEIFIFAGTSTECDCKIDPNCNCFSGDGGYAKDAKLKTPTSLAVSPDGTLYIADLANIRIRAVSKNKPRCNHLNVYEVASPADQELYLFNINGTHLNTLNLITGDYVYNFSYTSEGDISTIAGNNGNSLHIRRDANGAPQWLVVPGGQVYWLTISNNGALKRVSAQGHDLAMMTYHGNTGLLATKNNENGWTTVYEYDNDGHLTNVTFPTGQVSSFYRDVDKSVLVEANLSNRENFAITVNFSATNAVYIYSQGHIQNTYRVGPDGSLQVSFASGMELTMQTEPHLLAGAANPTMGKRNISLPTEHNPNIVEWRQRKEQIKGNLAVFGRRFRAHNRNLLSIDFDRRTRIGKIYDDHRKFTLKIQYDQLGRPVIWAPSNKFNEVNVTYSSMGMLTSIQRGTCIERMEYDQSGRIISRVLADGKIWSYTYSEKSVTLLLHSQRRYIFDYDQTDRLFSVTMPSMVRHTLQTICSVGYHRNIYSPPDSRASIIQDYTEDGRLLQTLYLGTGRMVIYKYTRLSKFSEIVYDTIQVNFTYDEAAGVIKTIQLIHEGFTCTVRFRQTGPLIARQIFRFSDDNLVNARFDYSYNNLRITSMQAMINETPLPIDLYRHDDVSGRTEQFGKFSVIYYDLNQIITTTVMTHTKRFNTNGQVREVQFEILRSITYWMTIQYDNMGRMITCEIRVGTDTNLTKHSYEYDADGQLQTVSVNNKPKWRYNYDLNGNINLMSYENNAHLTPLRYDLRDRITRFGDVQYKLDEDGFLKQRGDIIFVYNSNGLLSRAYDNIAGWSMLYRYDGLGRRVASETNTGQYLQYFYADLIHPTRVTHMYNHTNSEITSLYYDLQGHLIAMEISNGEEFYITCDNTGTPLAVFSNSGQLIKQLQYTPYGEIYQDSNSDFQVIIGFHGGLYDPLTKLVHLGRRDYDAMSGRWTTPNYNLWEDLNSHLFPFNLYSFKNNNPISTVQDIAHFTTDIGSWLQLFGFQLHNVVPGFPKPKMNVMEATYELLKTQSRTQNWDPSKVVLGVQCELQKQLKSFISLERLPQAYTRNRKNCQDNRPRFAAIPSMFGKGVKFAIQDGKVTADIIGVASDDSRRIAAVLNGADYLESLHFTIDGRDTHYFVKSGPLEEDLAIIGNTGGGRVLENGVNVTVSQMTSVVNRRTRRFADIQLQYGALSFNIRYGATIEEEKTHVLEMARQRAVAQAWAKEQRRVQEGEEGIRSWTEGEKQQLLSSGSVQGYDGFFVLFVEQYPDLSDSANNIQFMRQSEIGKRHNRIKVDHLFERPQILIDLILFLMNLPGREGYGRPLEIKCLARCSRVNSGMPVKNPFLIYEPDGYSVRSGIPTEQGL</sequence>
<keyword evidence="7" id="KW-0963">Cytoplasm</keyword>
<dbReference type="Gene3D" id="2.10.25.10">
    <property type="entry name" value="Laminin"/>
    <property type="match status" value="4"/>
</dbReference>
<dbReference type="GO" id="GO:0007157">
    <property type="term" value="P:heterophilic cell-cell adhesion via plasma membrane cell adhesion molecules"/>
    <property type="evidence" value="ECO:0007669"/>
    <property type="project" value="TreeGrafter"/>
</dbReference>
<dbReference type="FunFam" id="2.120.10.30:FF:000006">
    <property type="entry name" value="Teneurin transmembrane protein 4"/>
    <property type="match status" value="1"/>
</dbReference>
<evidence type="ECO:0000256" key="5">
    <source>
        <dbReference type="ARBA" id="ARBA00009385"/>
    </source>
</evidence>
<evidence type="ECO:0000256" key="7">
    <source>
        <dbReference type="ARBA" id="ARBA00022490"/>
    </source>
</evidence>
<dbReference type="OMA" id="DNMGRMI"/>
<keyword evidence="16" id="KW-0966">Cell projection</keyword>
<evidence type="ECO:0000313" key="19">
    <source>
        <dbReference type="EMBL" id="GCB74152.1"/>
    </source>
</evidence>
<dbReference type="SMART" id="SM00181">
    <property type="entry name" value="EGF"/>
    <property type="match status" value="7"/>
</dbReference>
<dbReference type="Pfam" id="PF24329">
    <property type="entry name" value="FN-plug_TEN1-4"/>
    <property type="match status" value="1"/>
</dbReference>
<evidence type="ECO:0000256" key="12">
    <source>
        <dbReference type="ARBA" id="ARBA00023136"/>
    </source>
</evidence>
<dbReference type="FunFam" id="2.120.10.30:FF:000005">
    <property type="entry name" value="Teneurin transmembrane protein 4"/>
    <property type="match status" value="1"/>
</dbReference>
<comment type="caution">
    <text evidence="19">The sequence shown here is derived from an EMBL/GenBank/DDBJ whole genome shotgun (WGS) entry which is preliminary data.</text>
</comment>
<dbReference type="InterPro" id="IPR022385">
    <property type="entry name" value="Rhs_assc_core"/>
</dbReference>
<dbReference type="GO" id="GO:0050839">
    <property type="term" value="F:cell adhesion molecule binding"/>
    <property type="evidence" value="ECO:0007669"/>
    <property type="project" value="TreeGrafter"/>
</dbReference>
<feature type="non-terminal residue" evidence="19">
    <location>
        <position position="1"/>
    </location>
</feature>
<evidence type="ECO:0000313" key="20">
    <source>
        <dbReference type="Proteomes" id="UP000288216"/>
    </source>
</evidence>
<dbReference type="PANTHER" id="PTHR11219:SF7">
    <property type="entry name" value="TENEURIN-1"/>
    <property type="match status" value="1"/>
</dbReference>
<dbReference type="OrthoDB" id="442731at2759"/>
<feature type="disulfide bond" evidence="17">
    <location>
        <begin position="374"/>
        <end position="383"/>
    </location>
</feature>
<dbReference type="InterPro" id="IPR056822">
    <property type="entry name" value="TEN_NHL"/>
</dbReference>
<evidence type="ECO:0000259" key="18">
    <source>
        <dbReference type="PROSITE" id="PS50026"/>
    </source>
</evidence>
<dbReference type="FunFam" id="2.10.25.10:FF:000016">
    <property type="entry name" value="Teneurin transmembrane protein 2"/>
    <property type="match status" value="1"/>
</dbReference>
<dbReference type="Pfam" id="PF23093">
    <property type="entry name" value="GBD_Tenm3"/>
    <property type="match status" value="1"/>
</dbReference>
<dbReference type="FunFam" id="2.10.25.10:FF:000013">
    <property type="entry name" value="Teneurin transmembrane protein 4"/>
    <property type="match status" value="1"/>
</dbReference>
<comment type="similarity">
    <text evidence="5">Belongs to the tenascin family. Teneurin subfamily.</text>
</comment>
<evidence type="ECO:0000256" key="6">
    <source>
        <dbReference type="ARBA" id="ARBA00022475"/>
    </source>
</evidence>
<keyword evidence="15" id="KW-0539">Nucleus</keyword>
<comment type="caution">
    <text evidence="17">Lacks conserved residue(s) required for the propagation of feature annotation.</text>
</comment>
<dbReference type="STRING" id="75743.A0A401PLY7"/>
<name>A0A401PLY7_SCYTO</name>
<dbReference type="Pfam" id="PF15636">
    <property type="entry name" value="Tox-GHH"/>
    <property type="match status" value="1"/>
</dbReference>
<keyword evidence="20" id="KW-1185">Reference proteome</keyword>
<dbReference type="NCBIfam" id="TIGR01643">
    <property type="entry name" value="YD_repeat_2x"/>
    <property type="match status" value="2"/>
</dbReference>
<dbReference type="InterPro" id="IPR000742">
    <property type="entry name" value="EGF"/>
</dbReference>
<feature type="disulfide bond" evidence="17">
    <location>
        <begin position="163"/>
        <end position="173"/>
    </location>
</feature>
<dbReference type="FunFam" id="2.60.120.260:FF:000008">
    <property type="entry name" value="teneurin-3 isoform X2"/>
    <property type="match status" value="1"/>
</dbReference>
<evidence type="ECO:0000256" key="4">
    <source>
        <dbReference type="ARBA" id="ARBA00004496"/>
    </source>
</evidence>
<keyword evidence="6" id="KW-1003">Cell membrane</keyword>
<proteinExistence type="inferred from homology"/>
<dbReference type="PANTHER" id="PTHR11219">
    <property type="entry name" value="TENEURIN AND N-ACETYLGLUCOSAMINE-1-PHOSPHODIESTER ALPHA-N-ACETYLGLUCOSAMINIDASE"/>
    <property type="match status" value="1"/>
</dbReference>
<dbReference type="NCBIfam" id="TIGR03696">
    <property type="entry name" value="Rhs_assc_core"/>
    <property type="match status" value="1"/>
</dbReference>
<gene>
    <name evidence="19" type="ORF">scyTo_0003239</name>
</gene>
<keyword evidence="12" id="KW-0472">Membrane</keyword>
<dbReference type="Pfam" id="PF23538">
    <property type="entry name" value="Teneurin_ABD"/>
    <property type="match status" value="1"/>
</dbReference>
<dbReference type="InterPro" id="IPR006530">
    <property type="entry name" value="YD"/>
</dbReference>
<dbReference type="InterPro" id="IPR011042">
    <property type="entry name" value="6-blade_b-propeller_TolB-like"/>
</dbReference>
<feature type="disulfide bond" evidence="17">
    <location>
        <begin position="245"/>
        <end position="254"/>
    </location>
</feature>
<evidence type="ECO:0000256" key="13">
    <source>
        <dbReference type="ARBA" id="ARBA00023157"/>
    </source>
</evidence>
<dbReference type="GO" id="GO:0046982">
    <property type="term" value="F:protein heterodimerization activity"/>
    <property type="evidence" value="ECO:0007669"/>
    <property type="project" value="TreeGrafter"/>
</dbReference>
<dbReference type="InterPro" id="IPR056823">
    <property type="entry name" value="TEN-like_YD-shell"/>
</dbReference>
<reference evidence="19 20" key="1">
    <citation type="journal article" date="2018" name="Nat. Ecol. Evol.">
        <title>Shark genomes provide insights into elasmobranch evolution and the origin of vertebrates.</title>
        <authorList>
            <person name="Hara Y"/>
            <person name="Yamaguchi K"/>
            <person name="Onimaru K"/>
            <person name="Kadota M"/>
            <person name="Koyanagi M"/>
            <person name="Keeley SD"/>
            <person name="Tatsumi K"/>
            <person name="Tanaka K"/>
            <person name="Motone F"/>
            <person name="Kageyama Y"/>
            <person name="Nozu R"/>
            <person name="Adachi N"/>
            <person name="Nishimura O"/>
            <person name="Nakagawa R"/>
            <person name="Tanegashima C"/>
            <person name="Kiyatake I"/>
            <person name="Matsumoto R"/>
            <person name="Murakumo K"/>
            <person name="Nishida K"/>
            <person name="Terakita A"/>
            <person name="Kuratani S"/>
            <person name="Sato K"/>
            <person name="Hyodo S Kuraku.S."/>
        </authorList>
    </citation>
    <scope>NUCLEOTIDE SEQUENCE [LARGE SCALE GENOMIC DNA]</scope>
</reference>
<dbReference type="Gene3D" id="2.120.10.30">
    <property type="entry name" value="TolB, C-terminal domain"/>
    <property type="match status" value="2"/>
</dbReference>
<dbReference type="InterPro" id="IPR051216">
    <property type="entry name" value="Teneurin"/>
</dbReference>
<dbReference type="InterPro" id="IPR057629">
    <property type="entry name" value="Teneurin1-4_GBD"/>
</dbReference>
<organism evidence="19 20">
    <name type="scientific">Scyliorhinus torazame</name>
    <name type="common">Cloudy catshark</name>
    <name type="synonym">Catulus torazame</name>
    <dbReference type="NCBI Taxonomy" id="75743"/>
    <lineage>
        <taxon>Eukaryota</taxon>
        <taxon>Metazoa</taxon>
        <taxon>Chordata</taxon>
        <taxon>Craniata</taxon>
        <taxon>Vertebrata</taxon>
        <taxon>Chondrichthyes</taxon>
        <taxon>Elasmobranchii</taxon>
        <taxon>Galeomorphii</taxon>
        <taxon>Galeoidea</taxon>
        <taxon>Carcharhiniformes</taxon>
        <taxon>Scyliorhinidae</taxon>
        <taxon>Scyliorhinus</taxon>
    </lineage>
</organism>
<feature type="domain" description="EGF-like" evidence="18">
    <location>
        <begin position="223"/>
        <end position="255"/>
    </location>
</feature>
<dbReference type="Pfam" id="PF25023">
    <property type="entry name" value="TEN_YD-shell"/>
    <property type="match status" value="1"/>
</dbReference>
<dbReference type="PROSITE" id="PS01186">
    <property type="entry name" value="EGF_2"/>
    <property type="match status" value="4"/>
</dbReference>
<dbReference type="GO" id="GO:0005886">
    <property type="term" value="C:plasma membrane"/>
    <property type="evidence" value="ECO:0007669"/>
    <property type="project" value="UniProtKB-SubCell"/>
</dbReference>
<keyword evidence="11" id="KW-1133">Transmembrane helix</keyword>
<dbReference type="GO" id="GO:0005634">
    <property type="term" value="C:nucleus"/>
    <property type="evidence" value="ECO:0007669"/>
    <property type="project" value="UniProtKB-SubCell"/>
</dbReference>
<keyword evidence="14" id="KW-0325">Glycoprotein</keyword>
<dbReference type="InterPro" id="IPR028916">
    <property type="entry name" value="Tox-GHH_dom"/>
</dbReference>
<dbReference type="GO" id="GO:0005737">
    <property type="term" value="C:cytoplasm"/>
    <property type="evidence" value="ECO:0007669"/>
    <property type="project" value="UniProtKB-SubCell"/>
</dbReference>
<evidence type="ECO:0000256" key="8">
    <source>
        <dbReference type="ARBA" id="ARBA00022536"/>
    </source>
</evidence>
<dbReference type="InterPro" id="IPR056820">
    <property type="entry name" value="TEN_TTR-like"/>
</dbReference>
<dbReference type="Pfam" id="PF25021">
    <property type="entry name" value="TEN_NHL"/>
    <property type="match status" value="1"/>
</dbReference>
<accession>A0A401PLY7</accession>
<feature type="domain" description="EGF-like" evidence="18">
    <location>
        <begin position="353"/>
        <end position="384"/>
    </location>
</feature>
<dbReference type="SUPFAM" id="SSF63829">
    <property type="entry name" value="Calcium-dependent phosphotriesterase"/>
    <property type="match status" value="1"/>
</dbReference>